<evidence type="ECO:0000313" key="3">
    <source>
        <dbReference type="Proteomes" id="UP000008635"/>
    </source>
</evidence>
<evidence type="ECO:0000256" key="1">
    <source>
        <dbReference type="SAM" id="Coils"/>
    </source>
</evidence>
<dbReference type="AlphaFoldDB" id="E8U5H2"/>
<name>E8U5H2_DEIML</name>
<proteinExistence type="predicted"/>
<feature type="coiled-coil region" evidence="1">
    <location>
        <begin position="489"/>
        <end position="516"/>
    </location>
</feature>
<gene>
    <name evidence="2" type="ordered locus">Deima_0654</name>
</gene>
<accession>E8U5H2</accession>
<keyword evidence="3" id="KW-1185">Reference proteome</keyword>
<dbReference type="KEGG" id="dmr:Deima_0654"/>
<dbReference type="HOGENOM" id="CLU_429451_0_0_0"/>
<dbReference type="STRING" id="709986.Deima_0654"/>
<dbReference type="eggNOG" id="COG1196">
    <property type="taxonomic scope" value="Bacteria"/>
</dbReference>
<organism evidence="2 3">
    <name type="scientific">Deinococcus maricopensis (strain DSM 21211 / LMG 22137 / NRRL B-23946 / LB-34)</name>
    <dbReference type="NCBI Taxonomy" id="709986"/>
    <lineage>
        <taxon>Bacteria</taxon>
        <taxon>Thermotogati</taxon>
        <taxon>Deinococcota</taxon>
        <taxon>Deinococci</taxon>
        <taxon>Deinococcales</taxon>
        <taxon>Deinococcaceae</taxon>
        <taxon>Deinococcus</taxon>
    </lineage>
</organism>
<dbReference type="EMBL" id="CP002454">
    <property type="protein sequence ID" value="ADV66311.1"/>
    <property type="molecule type" value="Genomic_DNA"/>
</dbReference>
<reference evidence="3" key="2">
    <citation type="submission" date="2011-01" db="EMBL/GenBank/DDBJ databases">
        <title>The complete genome of Deinococcus maricopensis DSM 21211.</title>
        <authorList>
            <consortium name="US DOE Joint Genome Institute (JGI-PGF)"/>
            <person name="Lucas S."/>
            <person name="Copeland A."/>
            <person name="Lapidus A."/>
            <person name="Goodwin L."/>
            <person name="Pitluck S."/>
            <person name="Kyrpides N."/>
            <person name="Mavromatis K."/>
            <person name="Pagani I."/>
            <person name="Ivanova N."/>
            <person name="Ovchinnikova G."/>
            <person name="Zeytun A."/>
            <person name="Detter J.C."/>
            <person name="Han C."/>
            <person name="Land M."/>
            <person name="Hauser L."/>
            <person name="Markowitz V."/>
            <person name="Cheng J.-F."/>
            <person name="Hugenholtz P."/>
            <person name="Woyke T."/>
            <person name="Wu D."/>
            <person name="Pukall R."/>
            <person name="Gehrich-Schroeter G."/>
            <person name="Brambilla E."/>
            <person name="Klenk H.-P."/>
            <person name="Eisen J.A."/>
        </authorList>
    </citation>
    <scope>NUCLEOTIDE SEQUENCE [LARGE SCALE GENOMIC DNA]</scope>
    <source>
        <strain evidence="3">DSM 21211 / LMG 22137 / NRRL B-23946 / LB-34</strain>
    </source>
</reference>
<protein>
    <submittedName>
        <fullName evidence="2">Uncharacterized protein</fullName>
    </submittedName>
</protein>
<reference evidence="2 3" key="1">
    <citation type="journal article" date="2011" name="Stand. Genomic Sci.">
        <title>Complete genome sequence of Deinococcus maricopensis type strain (LB-34).</title>
        <authorList>
            <person name="Pukall R."/>
            <person name="Zeytun A."/>
            <person name="Lucas S."/>
            <person name="Lapidus A."/>
            <person name="Hammon N."/>
            <person name="Deshpande S."/>
            <person name="Nolan M."/>
            <person name="Cheng J.F."/>
            <person name="Pitluck S."/>
            <person name="Liolios K."/>
            <person name="Pagani I."/>
            <person name="Mikhailova N."/>
            <person name="Ivanova N."/>
            <person name="Mavromatis K."/>
            <person name="Pati A."/>
            <person name="Tapia R."/>
            <person name="Han C."/>
            <person name="Goodwin L."/>
            <person name="Chen A."/>
            <person name="Palaniappan K."/>
            <person name="Land M."/>
            <person name="Hauser L."/>
            <person name="Chang Y.J."/>
            <person name="Jeffries C.D."/>
            <person name="Brambilla E.M."/>
            <person name="Rohde M."/>
            <person name="Goker M."/>
            <person name="Detter J.C."/>
            <person name="Woyke T."/>
            <person name="Bristow J."/>
            <person name="Eisen J.A."/>
            <person name="Markowitz V."/>
            <person name="Hugenholtz P."/>
            <person name="Kyrpides N.C."/>
            <person name="Klenk H.P."/>
        </authorList>
    </citation>
    <scope>NUCLEOTIDE SEQUENCE [LARGE SCALE GENOMIC DNA]</scope>
    <source>
        <strain evidence="3">DSM 21211 / LMG 22137 / NRRL B-23946 / LB-34</strain>
    </source>
</reference>
<dbReference type="Proteomes" id="UP000008635">
    <property type="component" value="Chromosome"/>
</dbReference>
<keyword evidence="1" id="KW-0175">Coiled coil</keyword>
<sequence length="657" mass="71759">MRLLGDLISPKALERILQDAARARGQQLETLDEAGLSDILKREVFKRLQLSVPAPLAKRRVQEVLTAIGQEAMRVTQERPADVKMQVLGLEDTAKRFALYFDWPELQRLRSLLNVARDAVRDNQDVTALLAEGNTLAEALERRLQEGLVAQASDLAEIRAALPKLSAVGGPKLRRLETLTQQIDDAQKQETLLPAEVERARKLVLDLRKLVESSVVSAVSPQQRATEEIDLSMLPAEAVQRLQELERQDERRALADLVREYEPLLRVRADLDRTVQDLRARQDAGGLLGEDLSTLRVQLGTALRETLNDELSRLKRLEGRLEDVRGPVPRGSIEEARLSISIARGTLEGGALASDEVARLEGVVQALEHGQNVGDTERLIAVQRETYELERAARDVPGASELIAPGIAQARVALERGQIPSLDDLWATLERRMGEAAQQRENFDERADRVIGEYDQYRSLAGETIQRLGRAANVLRAQRRLGTLSREAREQYAQTITDAEALLDEARAEFEAARQVTATFGSDALSDLLGVFDAGGDDLFGGFGGDDSAPTPTTFTPTPPVAPSSPFEGLQVWGAQVYLVSGHDVTFGGPEPLAVRVADAYVGASGALGGGLMAFEGPQGAWLALGQDGGTLVLRVPAPLDLDAWRARLSAWQTAQA</sequence>
<evidence type="ECO:0000313" key="2">
    <source>
        <dbReference type="EMBL" id="ADV66311.1"/>
    </source>
</evidence>